<comment type="caution">
    <text evidence="2">The sequence shown here is derived from an EMBL/GenBank/DDBJ whole genome shotgun (WGS) entry which is preliminary data.</text>
</comment>
<reference evidence="2" key="1">
    <citation type="submission" date="2021-02" db="EMBL/GenBank/DDBJ databases">
        <title>Thiocyanate and organic carbon inputs drive convergent selection for specific autotrophic Afipia and Thiobacillus strains within complex microbiomes.</title>
        <authorList>
            <person name="Huddy R.J."/>
            <person name="Sachdeva R."/>
            <person name="Kadzinga F."/>
            <person name="Kantor R.S."/>
            <person name="Harrison S.T.L."/>
            <person name="Banfield J.F."/>
        </authorList>
    </citation>
    <scope>NUCLEOTIDE SEQUENCE</scope>
    <source>
        <strain evidence="2">SCN18_10_11_15_R4_P_38_20</strain>
    </source>
</reference>
<gene>
    <name evidence="2" type="ORF">J0H12_00790</name>
</gene>
<dbReference type="InterPro" id="IPR003795">
    <property type="entry name" value="DUF192"/>
</dbReference>
<protein>
    <submittedName>
        <fullName evidence="2">DUF192 domain-containing protein</fullName>
    </submittedName>
</protein>
<dbReference type="Gene3D" id="2.60.120.1140">
    <property type="entry name" value="Protein of unknown function DUF192"/>
    <property type="match status" value="1"/>
</dbReference>
<dbReference type="PANTHER" id="PTHR37953">
    <property type="entry name" value="UPF0127 PROTEIN MJ1496"/>
    <property type="match status" value="1"/>
</dbReference>
<evidence type="ECO:0000256" key="1">
    <source>
        <dbReference type="SAM" id="SignalP"/>
    </source>
</evidence>
<accession>A0A8J7TSZ5</accession>
<feature type="signal peptide" evidence="1">
    <location>
        <begin position="1"/>
        <end position="18"/>
    </location>
</feature>
<proteinExistence type="predicted"/>
<dbReference type="AlphaFoldDB" id="A0A8J7TSZ5"/>
<evidence type="ECO:0000313" key="3">
    <source>
        <dbReference type="Proteomes" id="UP000664414"/>
    </source>
</evidence>
<dbReference type="PANTHER" id="PTHR37953:SF1">
    <property type="entry name" value="UPF0127 PROTEIN MJ1496"/>
    <property type="match status" value="1"/>
</dbReference>
<dbReference type="Pfam" id="PF02643">
    <property type="entry name" value="DUF192"/>
    <property type="match status" value="1"/>
</dbReference>
<evidence type="ECO:0000313" key="2">
    <source>
        <dbReference type="EMBL" id="MBN9412450.1"/>
    </source>
</evidence>
<dbReference type="EMBL" id="JAFKGL010000010">
    <property type="protein sequence ID" value="MBN9412450.1"/>
    <property type="molecule type" value="Genomic_DNA"/>
</dbReference>
<organism evidence="2 3">
    <name type="scientific">Candidatus Paracaedimonas acanthamoebae</name>
    <dbReference type="NCBI Taxonomy" id="244581"/>
    <lineage>
        <taxon>Bacteria</taxon>
        <taxon>Pseudomonadati</taxon>
        <taxon>Pseudomonadota</taxon>
        <taxon>Alphaproteobacteria</taxon>
        <taxon>Holosporales</taxon>
        <taxon>Caedimonadaceae</taxon>
        <taxon>Candidatus Paracaedimonas</taxon>
    </lineage>
</organism>
<sequence>MKLYFCLLNFLICSPLFAENSGIVSLITTTQEIEFMVEISSTEKEKAHGLMFRKYLHPNHGMLFLYDPPRFARFWMKNTYIPLDLIFIDSQDKIVQIYEKAKPLSQKIIRSQQPVKAVLELSAGSVAKYNIKLNQIIKFHKDKA</sequence>
<feature type="chain" id="PRO_5035145599" evidence="1">
    <location>
        <begin position="19"/>
        <end position="144"/>
    </location>
</feature>
<dbReference type="InterPro" id="IPR038695">
    <property type="entry name" value="Saro_0823-like_sf"/>
</dbReference>
<dbReference type="Proteomes" id="UP000664414">
    <property type="component" value="Unassembled WGS sequence"/>
</dbReference>
<keyword evidence="1" id="KW-0732">Signal</keyword>
<name>A0A8J7TSZ5_9PROT</name>